<dbReference type="RefSeq" id="WP_377116334.1">
    <property type="nucleotide sequence ID" value="NZ_JBHTHZ010000013.1"/>
</dbReference>
<dbReference type="Gene3D" id="6.10.250.690">
    <property type="match status" value="1"/>
</dbReference>
<dbReference type="SMART" id="SM00448">
    <property type="entry name" value="REC"/>
    <property type="match status" value="1"/>
</dbReference>
<evidence type="ECO:0000256" key="2">
    <source>
        <dbReference type="ARBA" id="ARBA00023012"/>
    </source>
</evidence>
<gene>
    <name evidence="8" type="ORF">ACFQZX_13905</name>
</gene>
<name>A0ABW3AUH3_9SPHI</name>
<dbReference type="PROSITE" id="PS50110">
    <property type="entry name" value="RESPONSE_REGULATORY"/>
    <property type="match status" value="1"/>
</dbReference>
<evidence type="ECO:0000313" key="9">
    <source>
        <dbReference type="Proteomes" id="UP001597010"/>
    </source>
</evidence>
<dbReference type="Proteomes" id="UP001597010">
    <property type="component" value="Unassembled WGS sequence"/>
</dbReference>
<dbReference type="InterPro" id="IPR001789">
    <property type="entry name" value="Sig_transdc_resp-reg_receiver"/>
</dbReference>
<feature type="modified residue" description="4-aspartylphosphate" evidence="4">
    <location>
        <position position="53"/>
    </location>
</feature>
<evidence type="ECO:0000259" key="7">
    <source>
        <dbReference type="PROSITE" id="PS51755"/>
    </source>
</evidence>
<evidence type="ECO:0000256" key="1">
    <source>
        <dbReference type="ARBA" id="ARBA00022553"/>
    </source>
</evidence>
<dbReference type="Pfam" id="PF00486">
    <property type="entry name" value="Trans_reg_C"/>
    <property type="match status" value="1"/>
</dbReference>
<keyword evidence="3 5" id="KW-0238">DNA-binding</keyword>
<evidence type="ECO:0000259" key="6">
    <source>
        <dbReference type="PROSITE" id="PS50110"/>
    </source>
</evidence>
<keyword evidence="9" id="KW-1185">Reference proteome</keyword>
<feature type="domain" description="OmpR/PhoB-type" evidence="7">
    <location>
        <begin position="128"/>
        <end position="225"/>
    </location>
</feature>
<comment type="caution">
    <text evidence="8">The sequence shown here is derived from an EMBL/GenBank/DDBJ whole genome shotgun (WGS) entry which is preliminary data.</text>
</comment>
<protein>
    <submittedName>
        <fullName evidence="8">Response regulator transcription factor</fullName>
    </submittedName>
</protein>
<accession>A0ABW3AUH3</accession>
<dbReference type="InterPro" id="IPR011006">
    <property type="entry name" value="CheY-like_superfamily"/>
</dbReference>
<dbReference type="PANTHER" id="PTHR48111">
    <property type="entry name" value="REGULATOR OF RPOS"/>
    <property type="match status" value="1"/>
</dbReference>
<dbReference type="Gene3D" id="3.40.50.2300">
    <property type="match status" value="1"/>
</dbReference>
<keyword evidence="2" id="KW-0902">Two-component regulatory system</keyword>
<sequence length="229" mass="25997">MKKYVLLVEDDPDLGSLLSQYLRVKGFTVTLAVNGEAALIQLSTQSFDIVILDVMLPGSDGFVLAGRLRQQYASIPFLFLTARRQQEDVLRGLSLGADDYLVKPFDADELVLRISNILRRCAGQITQPDIFRIGSYRFEPAQLQLTRKGQRQQLTQKEADLLEILCQSAGRLVQRKTILETVWGSADFFNGRSLDVFVRRLRKHLDQDPNIRVEVIRSSGFILRIETNV</sequence>
<feature type="domain" description="Response regulatory" evidence="6">
    <location>
        <begin position="4"/>
        <end position="118"/>
    </location>
</feature>
<dbReference type="PROSITE" id="PS51755">
    <property type="entry name" value="OMPR_PHOB"/>
    <property type="match status" value="1"/>
</dbReference>
<evidence type="ECO:0000313" key="8">
    <source>
        <dbReference type="EMBL" id="MFD0794717.1"/>
    </source>
</evidence>
<dbReference type="SMART" id="SM00862">
    <property type="entry name" value="Trans_reg_C"/>
    <property type="match status" value="1"/>
</dbReference>
<dbReference type="EMBL" id="JBHTHZ010000013">
    <property type="protein sequence ID" value="MFD0794717.1"/>
    <property type="molecule type" value="Genomic_DNA"/>
</dbReference>
<keyword evidence="1 4" id="KW-0597">Phosphoprotein</keyword>
<dbReference type="CDD" id="cd00383">
    <property type="entry name" value="trans_reg_C"/>
    <property type="match status" value="1"/>
</dbReference>
<evidence type="ECO:0000256" key="4">
    <source>
        <dbReference type="PROSITE-ProRule" id="PRU00169"/>
    </source>
</evidence>
<organism evidence="8 9">
    <name type="scientific">Mucilaginibacter litoreus</name>
    <dbReference type="NCBI Taxonomy" id="1048221"/>
    <lineage>
        <taxon>Bacteria</taxon>
        <taxon>Pseudomonadati</taxon>
        <taxon>Bacteroidota</taxon>
        <taxon>Sphingobacteriia</taxon>
        <taxon>Sphingobacteriales</taxon>
        <taxon>Sphingobacteriaceae</taxon>
        <taxon>Mucilaginibacter</taxon>
    </lineage>
</organism>
<dbReference type="Gene3D" id="1.10.10.10">
    <property type="entry name" value="Winged helix-like DNA-binding domain superfamily/Winged helix DNA-binding domain"/>
    <property type="match status" value="1"/>
</dbReference>
<dbReference type="InterPro" id="IPR001867">
    <property type="entry name" value="OmpR/PhoB-type_DNA-bd"/>
</dbReference>
<evidence type="ECO:0000256" key="5">
    <source>
        <dbReference type="PROSITE-ProRule" id="PRU01091"/>
    </source>
</evidence>
<dbReference type="CDD" id="cd17574">
    <property type="entry name" value="REC_OmpR"/>
    <property type="match status" value="1"/>
</dbReference>
<dbReference type="PANTHER" id="PTHR48111:SF40">
    <property type="entry name" value="PHOSPHATE REGULON TRANSCRIPTIONAL REGULATORY PROTEIN PHOB"/>
    <property type="match status" value="1"/>
</dbReference>
<dbReference type="Pfam" id="PF00072">
    <property type="entry name" value="Response_reg"/>
    <property type="match status" value="1"/>
</dbReference>
<reference evidence="9" key="1">
    <citation type="journal article" date="2019" name="Int. J. Syst. Evol. Microbiol.">
        <title>The Global Catalogue of Microorganisms (GCM) 10K type strain sequencing project: providing services to taxonomists for standard genome sequencing and annotation.</title>
        <authorList>
            <consortium name="The Broad Institute Genomics Platform"/>
            <consortium name="The Broad Institute Genome Sequencing Center for Infectious Disease"/>
            <person name="Wu L."/>
            <person name="Ma J."/>
        </authorList>
    </citation>
    <scope>NUCLEOTIDE SEQUENCE [LARGE SCALE GENOMIC DNA]</scope>
    <source>
        <strain evidence="9">CCUG 61484</strain>
    </source>
</reference>
<dbReference type="InterPro" id="IPR039420">
    <property type="entry name" value="WalR-like"/>
</dbReference>
<dbReference type="InterPro" id="IPR036388">
    <property type="entry name" value="WH-like_DNA-bd_sf"/>
</dbReference>
<dbReference type="SUPFAM" id="SSF52172">
    <property type="entry name" value="CheY-like"/>
    <property type="match status" value="1"/>
</dbReference>
<feature type="DNA-binding region" description="OmpR/PhoB-type" evidence="5">
    <location>
        <begin position="128"/>
        <end position="225"/>
    </location>
</feature>
<proteinExistence type="predicted"/>
<evidence type="ECO:0000256" key="3">
    <source>
        <dbReference type="ARBA" id="ARBA00023125"/>
    </source>
</evidence>